<dbReference type="eggNOG" id="KOG1052">
    <property type="taxonomic scope" value="Eukaryota"/>
</dbReference>
<feature type="signal peptide" evidence="5">
    <location>
        <begin position="1"/>
        <end position="19"/>
    </location>
</feature>
<keyword evidence="3" id="KW-1133">Transmembrane helix</keyword>
<dbReference type="InterPro" id="IPR028082">
    <property type="entry name" value="Peripla_BP_I"/>
</dbReference>
<dbReference type="OMA" id="HIGRCHI"/>
<proteinExistence type="predicted"/>
<evidence type="ECO:0000256" key="2">
    <source>
        <dbReference type="ARBA" id="ARBA00022692"/>
    </source>
</evidence>
<dbReference type="PANTHER" id="PTHR34836:SF1">
    <property type="entry name" value="OS09G0428600 PROTEIN"/>
    <property type="match status" value="1"/>
</dbReference>
<dbReference type="InParanoid" id="A0A059CLN9"/>
<dbReference type="Pfam" id="PF01094">
    <property type="entry name" value="ANF_receptor"/>
    <property type="match status" value="1"/>
</dbReference>
<name>A0A059CLN9_EUCGR</name>
<dbReference type="GO" id="GO:0016020">
    <property type="term" value="C:membrane"/>
    <property type="evidence" value="ECO:0007669"/>
    <property type="project" value="UniProtKB-SubCell"/>
</dbReference>
<feature type="chain" id="PRO_5001569408" description="Receptor ligand binding region domain-containing protein" evidence="5">
    <location>
        <begin position="20"/>
        <end position="167"/>
    </location>
</feature>
<keyword evidence="2" id="KW-0812">Transmembrane</keyword>
<dbReference type="Gramene" id="KCW78830">
    <property type="protein sequence ID" value="KCW78830"/>
    <property type="gene ID" value="EUGRSUZ_C002621"/>
</dbReference>
<keyword evidence="4" id="KW-0472">Membrane</keyword>
<dbReference type="InterPro" id="IPR015683">
    <property type="entry name" value="Ionotropic_Glu_rcpt"/>
</dbReference>
<dbReference type="Gene3D" id="3.40.50.2300">
    <property type="match status" value="1"/>
</dbReference>
<dbReference type="PANTHER" id="PTHR34836">
    <property type="entry name" value="OS06G0188250 PROTEIN"/>
    <property type="match status" value="1"/>
</dbReference>
<feature type="domain" description="Receptor ligand binding region" evidence="6">
    <location>
        <begin position="52"/>
        <end position="166"/>
    </location>
</feature>
<dbReference type="SUPFAM" id="SSF53822">
    <property type="entry name" value="Periplasmic binding protein-like I"/>
    <property type="match status" value="1"/>
</dbReference>
<gene>
    <name evidence="7" type="ORF">EUGRSUZ_C002621</name>
</gene>
<sequence length="167" mass="18351">MERLARIFILSAMLHAFNSIDWSMARSGHIGRCHIHVGVILDMESPVGEMAQQCMTMAISDLNASASHFNHLTLHPRNSMGQPLKALFSAAELLENEQVDALIGPQTSEEAEFLAELGDRVPIISFSASSPFLSTDKNPNFIRMTTNDNAQVVPVAALVQEFGWSEL</sequence>
<dbReference type="EMBL" id="KK198755">
    <property type="protein sequence ID" value="KCW78830.1"/>
    <property type="molecule type" value="Genomic_DNA"/>
</dbReference>
<evidence type="ECO:0000256" key="1">
    <source>
        <dbReference type="ARBA" id="ARBA00004370"/>
    </source>
</evidence>
<organism evidence="7">
    <name type="scientific">Eucalyptus grandis</name>
    <name type="common">Flooded gum</name>
    <dbReference type="NCBI Taxonomy" id="71139"/>
    <lineage>
        <taxon>Eukaryota</taxon>
        <taxon>Viridiplantae</taxon>
        <taxon>Streptophyta</taxon>
        <taxon>Embryophyta</taxon>
        <taxon>Tracheophyta</taxon>
        <taxon>Spermatophyta</taxon>
        <taxon>Magnoliopsida</taxon>
        <taxon>eudicotyledons</taxon>
        <taxon>Gunneridae</taxon>
        <taxon>Pentapetalae</taxon>
        <taxon>rosids</taxon>
        <taxon>malvids</taxon>
        <taxon>Myrtales</taxon>
        <taxon>Myrtaceae</taxon>
        <taxon>Myrtoideae</taxon>
        <taxon>Eucalypteae</taxon>
        <taxon>Eucalyptus</taxon>
    </lineage>
</organism>
<reference evidence="7" key="1">
    <citation type="submission" date="2013-07" db="EMBL/GenBank/DDBJ databases">
        <title>The genome of Eucalyptus grandis.</title>
        <authorList>
            <person name="Schmutz J."/>
            <person name="Hayes R."/>
            <person name="Myburg A."/>
            <person name="Tuskan G."/>
            <person name="Grattapaglia D."/>
            <person name="Rokhsar D.S."/>
        </authorList>
    </citation>
    <scope>NUCLEOTIDE SEQUENCE</scope>
    <source>
        <tissue evidence="7">Leaf extractions</tissue>
    </source>
</reference>
<comment type="subcellular location">
    <subcellularLocation>
        <location evidence="1">Membrane</location>
    </subcellularLocation>
</comment>
<evidence type="ECO:0000256" key="3">
    <source>
        <dbReference type="ARBA" id="ARBA00022989"/>
    </source>
</evidence>
<evidence type="ECO:0000256" key="4">
    <source>
        <dbReference type="ARBA" id="ARBA00023136"/>
    </source>
</evidence>
<evidence type="ECO:0000313" key="7">
    <source>
        <dbReference type="EMBL" id="KCW78830.1"/>
    </source>
</evidence>
<evidence type="ECO:0000256" key="5">
    <source>
        <dbReference type="SAM" id="SignalP"/>
    </source>
</evidence>
<keyword evidence="5" id="KW-0732">Signal</keyword>
<protein>
    <recommendedName>
        <fullName evidence="6">Receptor ligand binding region domain-containing protein</fullName>
    </recommendedName>
</protein>
<feature type="non-terminal residue" evidence="7">
    <location>
        <position position="167"/>
    </location>
</feature>
<dbReference type="AlphaFoldDB" id="A0A059CLN9"/>
<accession>A0A059CLN9</accession>
<evidence type="ECO:0000259" key="6">
    <source>
        <dbReference type="Pfam" id="PF01094"/>
    </source>
</evidence>
<dbReference type="InterPro" id="IPR001828">
    <property type="entry name" value="ANF_lig-bd_rcpt"/>
</dbReference>